<evidence type="ECO:0000313" key="2">
    <source>
        <dbReference type="EMBL" id="PIQ89605.1"/>
    </source>
</evidence>
<dbReference type="InterPro" id="IPR036390">
    <property type="entry name" value="WH_DNA-bd_sf"/>
</dbReference>
<dbReference type="Gene3D" id="1.10.10.10">
    <property type="entry name" value="Winged helix-like DNA-binding domain superfamily/Winged helix DNA-binding domain"/>
    <property type="match status" value="1"/>
</dbReference>
<proteinExistence type="predicted"/>
<evidence type="ECO:0000313" key="3">
    <source>
        <dbReference type="Proteomes" id="UP000229641"/>
    </source>
</evidence>
<dbReference type="InterPro" id="IPR006199">
    <property type="entry name" value="LexA_DNA-bd_dom"/>
</dbReference>
<protein>
    <recommendedName>
        <fullName evidence="1">LexA repressor DNA-binding domain-containing protein</fullName>
    </recommendedName>
</protein>
<dbReference type="AlphaFoldDB" id="A0A2H0M1K2"/>
<dbReference type="GO" id="GO:0004252">
    <property type="term" value="F:serine-type endopeptidase activity"/>
    <property type="evidence" value="ECO:0007669"/>
    <property type="project" value="InterPro"/>
</dbReference>
<comment type="caution">
    <text evidence="2">The sequence shown here is derived from an EMBL/GenBank/DDBJ whole genome shotgun (WGS) entry which is preliminary data.</text>
</comment>
<evidence type="ECO:0000259" key="1">
    <source>
        <dbReference type="Pfam" id="PF01726"/>
    </source>
</evidence>
<name>A0A2H0M1K2_9BACT</name>
<dbReference type="InterPro" id="IPR036388">
    <property type="entry name" value="WH-like_DNA-bd_sf"/>
</dbReference>
<feature type="domain" description="LexA repressor DNA-binding" evidence="1">
    <location>
        <begin position="4"/>
        <end position="66"/>
    </location>
</feature>
<accession>A0A2H0M1K2</accession>
<gene>
    <name evidence="2" type="ORF">COV72_01970</name>
</gene>
<sequence length="80" mass="9420">MGNNHLTHRQAQIYNFLKEYFSKNRKSPYLKEIQAACAINSHKSVIDKLVALERKGYIKRKLNKHRSIRLLARKEETIAP</sequence>
<reference evidence="2 3" key="1">
    <citation type="submission" date="2017-09" db="EMBL/GenBank/DDBJ databases">
        <title>Depth-based differentiation of microbial function through sediment-hosted aquifers and enrichment of novel symbionts in the deep terrestrial subsurface.</title>
        <authorList>
            <person name="Probst A.J."/>
            <person name="Ladd B."/>
            <person name="Jarett J.K."/>
            <person name="Geller-Mcgrath D.E."/>
            <person name="Sieber C.M."/>
            <person name="Emerson J.B."/>
            <person name="Anantharaman K."/>
            <person name="Thomas B.C."/>
            <person name="Malmstrom R."/>
            <person name="Stieglmeier M."/>
            <person name="Klingl A."/>
            <person name="Woyke T."/>
            <person name="Ryan C.M."/>
            <person name="Banfield J.F."/>
        </authorList>
    </citation>
    <scope>NUCLEOTIDE SEQUENCE [LARGE SCALE GENOMIC DNA]</scope>
    <source>
        <strain evidence="2">CG11_big_fil_rev_8_21_14_0_20_42_13</strain>
    </source>
</reference>
<dbReference type="EMBL" id="PCWA01000030">
    <property type="protein sequence ID" value="PIQ89605.1"/>
    <property type="molecule type" value="Genomic_DNA"/>
</dbReference>
<organism evidence="2 3">
    <name type="scientific">Candidatus Ghiorseimicrobium undicola</name>
    <dbReference type="NCBI Taxonomy" id="1974746"/>
    <lineage>
        <taxon>Bacteria</taxon>
        <taxon>Pseudomonadati</taxon>
        <taxon>Candidatus Omnitrophota</taxon>
        <taxon>Candidatus Ghiorseimicrobium</taxon>
    </lineage>
</organism>
<dbReference type="Proteomes" id="UP000229641">
    <property type="component" value="Unassembled WGS sequence"/>
</dbReference>
<dbReference type="GO" id="GO:0006508">
    <property type="term" value="P:proteolysis"/>
    <property type="evidence" value="ECO:0007669"/>
    <property type="project" value="InterPro"/>
</dbReference>
<dbReference type="Pfam" id="PF01726">
    <property type="entry name" value="LexA_DNA_bind"/>
    <property type="match status" value="1"/>
</dbReference>
<dbReference type="SUPFAM" id="SSF46785">
    <property type="entry name" value="Winged helix' DNA-binding domain"/>
    <property type="match status" value="1"/>
</dbReference>